<comment type="caution">
    <text evidence="1">The sequence shown here is derived from an EMBL/GenBank/DDBJ whole genome shotgun (WGS) entry which is preliminary data.</text>
</comment>
<dbReference type="EMBL" id="JTDY01008243">
    <property type="protein sequence ID" value="KOB64662.1"/>
    <property type="molecule type" value="Genomic_DNA"/>
</dbReference>
<dbReference type="Proteomes" id="UP000037510">
    <property type="component" value="Unassembled WGS sequence"/>
</dbReference>
<keyword evidence="2" id="KW-1185">Reference proteome</keyword>
<sequence>MSILIYSENEEVIKYSSTIERVMYCVTKPSKRNRVETNNVYLTRTSQSYNAAKTTRKNREPYHNKHNSITVLSNLKNDRDDILKMVVDKILARYDIANSSSVYVIVADSDVNDTNLTDAASSTLSLRLPENFFDYSTESNNYQPLRKFFNKRSVAQGLKIETKRKKYYTKGTSMTFEDQKILDQHNDDEPTSFERQFRCFSMDTTEDKPCCCCCSQKEQDNTDYESKGTCMPNVFSELLTPMIVSQGFAQGSGNCFKPPTHTMEAPMPQCAVGTQHPMDLDHFHNGLENIPPECNTPSIRILREMQRKQDEGSRNVTPCTHLLGEMQRNKGECSRNVTPCTHLPEEMQRKQTEFSRNVQFNGRGYVKCQATENNSTVPIRLGDNPCISSGQPTMKDKCINSYEKQKNVGLHDSRPCPGFKPTTVSAATEPICSPLISTGTCTCEAEISEGLNKKPCICKCKDSKTKKKKEKQNKIICECPVVIEKEVYIEPIIYNDEKEDMKMRSELTQTVSGFKFDFKKRLPLEEEISFEDALIFIEQNPCAFHGTNDCCTCDGKLQPQQQADCECNPAPNCECPNDPLLPQEMLVEEPLKGLKIHIGGKGSGSKGLAGICCFDMLQESNGILLLHD</sequence>
<gene>
    <name evidence="1" type="ORF">OBRU01_23860</name>
</gene>
<name>A0A0L7KN11_OPEBR</name>
<protein>
    <submittedName>
        <fullName evidence="1">Uncharacterized protein</fullName>
    </submittedName>
</protein>
<reference evidence="1 2" key="1">
    <citation type="journal article" date="2015" name="Genome Biol. Evol.">
        <title>The genome of winter moth (Operophtera brumata) provides a genomic perspective on sexual dimorphism and phenology.</title>
        <authorList>
            <person name="Derks M.F."/>
            <person name="Smit S."/>
            <person name="Salis L."/>
            <person name="Schijlen E."/>
            <person name="Bossers A."/>
            <person name="Mateman C."/>
            <person name="Pijl A.S."/>
            <person name="de Ridder D."/>
            <person name="Groenen M.A."/>
            <person name="Visser M.E."/>
            <person name="Megens H.J."/>
        </authorList>
    </citation>
    <scope>NUCLEOTIDE SEQUENCE [LARGE SCALE GENOMIC DNA]</scope>
    <source>
        <strain evidence="1">WM2013NL</strain>
        <tissue evidence="1">Head and thorax</tissue>
    </source>
</reference>
<dbReference type="AlphaFoldDB" id="A0A0L7KN11"/>
<organism evidence="1 2">
    <name type="scientific">Operophtera brumata</name>
    <name type="common">Winter moth</name>
    <name type="synonym">Phalaena brumata</name>
    <dbReference type="NCBI Taxonomy" id="104452"/>
    <lineage>
        <taxon>Eukaryota</taxon>
        <taxon>Metazoa</taxon>
        <taxon>Ecdysozoa</taxon>
        <taxon>Arthropoda</taxon>
        <taxon>Hexapoda</taxon>
        <taxon>Insecta</taxon>
        <taxon>Pterygota</taxon>
        <taxon>Neoptera</taxon>
        <taxon>Endopterygota</taxon>
        <taxon>Lepidoptera</taxon>
        <taxon>Glossata</taxon>
        <taxon>Ditrysia</taxon>
        <taxon>Geometroidea</taxon>
        <taxon>Geometridae</taxon>
        <taxon>Larentiinae</taxon>
        <taxon>Operophtera</taxon>
    </lineage>
</organism>
<accession>A0A0L7KN11</accession>
<proteinExistence type="predicted"/>
<evidence type="ECO:0000313" key="1">
    <source>
        <dbReference type="EMBL" id="KOB64662.1"/>
    </source>
</evidence>
<evidence type="ECO:0000313" key="2">
    <source>
        <dbReference type="Proteomes" id="UP000037510"/>
    </source>
</evidence>